<accession>A0A1B0GPY7</accession>
<dbReference type="VEuPathDB" id="VectorBase:PPAI008288"/>
<dbReference type="GO" id="GO:0007229">
    <property type="term" value="P:integrin-mediated signaling pathway"/>
    <property type="evidence" value="ECO:0007669"/>
    <property type="project" value="UniProtKB-KW"/>
</dbReference>
<proteinExistence type="inferred from homology"/>
<dbReference type="AlphaFoldDB" id="A0A1B0GPY7"/>
<dbReference type="PRINTS" id="PR01185">
    <property type="entry name" value="INTEGRINA"/>
</dbReference>
<dbReference type="EnsemblMetazoa" id="PPAI008288-RA">
    <property type="protein sequence ID" value="PPAI008288-PA"/>
    <property type="gene ID" value="PPAI008288"/>
</dbReference>
<dbReference type="InterPro" id="IPR000413">
    <property type="entry name" value="Integrin_alpha"/>
</dbReference>
<sequence length="357" mass="39939">IVGAPRAAPRLESQRNILEPGAIYKCDIQNSTCHLYTFDKRANVQVEGNPIQSEFKDEQWLGASMDGSGRDDSKFVVCASRNFINYTGVEYFLHGSCHWVENTTDAQPQGARQIAPLRNLNRQVIKADNVFLYMMAQMGLSVHVTEDGEEILIGAVGIYNWMGTVVRYRRISIDIGLSRRETSNLNHQPRSGQLNSGFSYASDIPNPETWNQQNFSYFGYAVSSGFFHGSGTGKLLYIASAPRIDEVYLFDIIDQPGTIDTKTIQKFWTFKAPQFGEYFGSTLLVEDFNGDGLPDLAIGAPYHRNSEHDNGAVYIYTNLGKLQFTDEPIKITTDYELNGKFGLTLGKIGDINLDGYN</sequence>
<evidence type="ECO:0000313" key="3">
    <source>
        <dbReference type="Proteomes" id="UP000092462"/>
    </source>
</evidence>
<dbReference type="SUPFAM" id="SSF69318">
    <property type="entry name" value="Integrin alpha N-terminal domain"/>
    <property type="match status" value="1"/>
</dbReference>
<dbReference type="SMART" id="SM00191">
    <property type="entry name" value="Int_alpha"/>
    <property type="match status" value="2"/>
</dbReference>
<dbReference type="GO" id="GO:0005178">
    <property type="term" value="F:integrin binding"/>
    <property type="evidence" value="ECO:0007669"/>
    <property type="project" value="TreeGrafter"/>
</dbReference>
<dbReference type="VEuPathDB" id="VectorBase:PPAPM1_011515"/>
<organism evidence="2 3">
    <name type="scientific">Phlebotomus papatasi</name>
    <name type="common">Sandfly</name>
    <dbReference type="NCBI Taxonomy" id="29031"/>
    <lineage>
        <taxon>Eukaryota</taxon>
        <taxon>Metazoa</taxon>
        <taxon>Ecdysozoa</taxon>
        <taxon>Arthropoda</taxon>
        <taxon>Hexapoda</taxon>
        <taxon>Insecta</taxon>
        <taxon>Pterygota</taxon>
        <taxon>Neoptera</taxon>
        <taxon>Endopterygota</taxon>
        <taxon>Diptera</taxon>
        <taxon>Nematocera</taxon>
        <taxon>Psychodoidea</taxon>
        <taxon>Psychodidae</taxon>
        <taxon>Phlebotomus</taxon>
        <taxon>Phlebotomus</taxon>
    </lineage>
</organism>
<dbReference type="GO" id="GO:0007160">
    <property type="term" value="P:cell-matrix adhesion"/>
    <property type="evidence" value="ECO:0007669"/>
    <property type="project" value="TreeGrafter"/>
</dbReference>
<evidence type="ECO:0000256" key="1">
    <source>
        <dbReference type="RuleBase" id="RU003762"/>
    </source>
</evidence>
<comment type="similarity">
    <text evidence="1">Belongs to the integrin alpha chain family.</text>
</comment>
<keyword evidence="1" id="KW-0401">Integrin</keyword>
<dbReference type="Gene3D" id="2.130.10.130">
    <property type="entry name" value="Integrin alpha, N-terminal"/>
    <property type="match status" value="1"/>
</dbReference>
<keyword evidence="1" id="KW-0130">Cell adhesion</keyword>
<dbReference type="InterPro" id="IPR013519">
    <property type="entry name" value="Int_alpha_beta-p"/>
</dbReference>
<dbReference type="GO" id="GO:0033627">
    <property type="term" value="P:cell adhesion mediated by integrin"/>
    <property type="evidence" value="ECO:0007669"/>
    <property type="project" value="TreeGrafter"/>
</dbReference>
<dbReference type="GO" id="GO:0098609">
    <property type="term" value="P:cell-cell adhesion"/>
    <property type="evidence" value="ECO:0007669"/>
    <property type="project" value="TreeGrafter"/>
</dbReference>
<dbReference type="InterPro" id="IPR028994">
    <property type="entry name" value="Integrin_alpha_N"/>
</dbReference>
<dbReference type="EMBL" id="AJVK01064455">
    <property type="status" value="NOT_ANNOTATED_CDS"/>
    <property type="molecule type" value="Genomic_DNA"/>
</dbReference>
<reference evidence="2" key="1">
    <citation type="submission" date="2022-08" db="UniProtKB">
        <authorList>
            <consortium name="EnsemblMetazoa"/>
        </authorList>
    </citation>
    <scope>IDENTIFICATION</scope>
    <source>
        <strain evidence="2">Israel</strain>
    </source>
</reference>
<dbReference type="PANTHER" id="PTHR23220:SF83">
    <property type="entry name" value="INTEGRIN ALPHA-PS3-RELATED"/>
    <property type="match status" value="1"/>
</dbReference>
<evidence type="ECO:0000313" key="2">
    <source>
        <dbReference type="EnsemblMetazoa" id="PPAI008288-PA"/>
    </source>
</evidence>
<evidence type="ECO:0008006" key="4">
    <source>
        <dbReference type="Google" id="ProtNLM"/>
    </source>
</evidence>
<dbReference type="GO" id="GO:0008305">
    <property type="term" value="C:integrin complex"/>
    <property type="evidence" value="ECO:0007669"/>
    <property type="project" value="InterPro"/>
</dbReference>
<comment type="subcellular location">
    <subcellularLocation>
        <location evidence="1">Membrane</location>
        <topology evidence="1">Single-pass type I membrane protein</topology>
    </subcellularLocation>
</comment>
<keyword evidence="1" id="KW-0675">Receptor</keyword>
<keyword evidence="3" id="KW-1185">Reference proteome</keyword>
<dbReference type="PANTHER" id="PTHR23220">
    <property type="entry name" value="INTEGRIN ALPHA"/>
    <property type="match status" value="1"/>
</dbReference>
<protein>
    <recommendedName>
        <fullName evidence="4">Integrin alpha-2 domain-containing protein</fullName>
    </recommendedName>
</protein>
<name>A0A1B0GPY7_PHLPP</name>
<dbReference type="PROSITE" id="PS51470">
    <property type="entry name" value="FG_GAP"/>
    <property type="match status" value="1"/>
</dbReference>
<dbReference type="Proteomes" id="UP000092462">
    <property type="component" value="Unassembled WGS sequence"/>
</dbReference>
<dbReference type="InterPro" id="IPR013517">
    <property type="entry name" value="FG-GAP"/>
</dbReference>
<dbReference type="GO" id="GO:0009897">
    <property type="term" value="C:external side of plasma membrane"/>
    <property type="evidence" value="ECO:0007669"/>
    <property type="project" value="TreeGrafter"/>
</dbReference>
<dbReference type="Pfam" id="PF01839">
    <property type="entry name" value="FG-GAP"/>
    <property type="match status" value="1"/>
</dbReference>